<dbReference type="Proteomes" id="UP001291926">
    <property type="component" value="Unassembled WGS sequence"/>
</dbReference>
<organism evidence="9 10">
    <name type="scientific">Penstemon davidsonii</name>
    <dbReference type="NCBI Taxonomy" id="160366"/>
    <lineage>
        <taxon>Eukaryota</taxon>
        <taxon>Viridiplantae</taxon>
        <taxon>Streptophyta</taxon>
        <taxon>Embryophyta</taxon>
        <taxon>Tracheophyta</taxon>
        <taxon>Spermatophyta</taxon>
        <taxon>Magnoliopsida</taxon>
        <taxon>eudicotyledons</taxon>
        <taxon>Gunneridae</taxon>
        <taxon>Pentapetalae</taxon>
        <taxon>asterids</taxon>
        <taxon>lamiids</taxon>
        <taxon>Lamiales</taxon>
        <taxon>Plantaginaceae</taxon>
        <taxon>Cheloneae</taxon>
        <taxon>Penstemon</taxon>
    </lineage>
</organism>
<evidence type="ECO:0000256" key="8">
    <source>
        <dbReference type="SAM" id="MobiDB-lite"/>
    </source>
</evidence>
<keyword evidence="4" id="KW-0611">Plant defense</keyword>
<keyword evidence="3" id="KW-0812">Transmembrane</keyword>
<evidence type="ECO:0000256" key="7">
    <source>
        <dbReference type="ARBA" id="ARBA00023265"/>
    </source>
</evidence>
<feature type="region of interest" description="Disordered" evidence="8">
    <location>
        <begin position="133"/>
        <end position="156"/>
    </location>
</feature>
<evidence type="ECO:0000256" key="2">
    <source>
        <dbReference type="ARBA" id="ARBA00006574"/>
    </source>
</evidence>
<evidence type="ECO:0000256" key="3">
    <source>
        <dbReference type="ARBA" id="ARBA00022692"/>
    </source>
</evidence>
<keyword evidence="6" id="KW-0472">Membrane</keyword>
<comment type="caution">
    <text evidence="9">The sequence shown here is derived from an EMBL/GenBank/DDBJ whole genome shotgun (WGS) entry which is preliminary data.</text>
</comment>
<keyword evidence="7" id="KW-0568">Pathogenesis-related protein</keyword>
<evidence type="ECO:0008006" key="11">
    <source>
        <dbReference type="Google" id="ProtNLM"/>
    </source>
</evidence>
<evidence type="ECO:0000256" key="5">
    <source>
        <dbReference type="ARBA" id="ARBA00022989"/>
    </source>
</evidence>
<evidence type="ECO:0000256" key="6">
    <source>
        <dbReference type="ARBA" id="ARBA00023136"/>
    </source>
</evidence>
<evidence type="ECO:0000313" key="9">
    <source>
        <dbReference type="EMBL" id="KAK4483154.1"/>
    </source>
</evidence>
<evidence type="ECO:0000256" key="1">
    <source>
        <dbReference type="ARBA" id="ARBA00004141"/>
    </source>
</evidence>
<dbReference type="EMBL" id="JAYDYQ010002534">
    <property type="protein sequence ID" value="KAK4483154.1"/>
    <property type="molecule type" value="Genomic_DNA"/>
</dbReference>
<evidence type="ECO:0000256" key="4">
    <source>
        <dbReference type="ARBA" id="ARBA00022821"/>
    </source>
</evidence>
<comment type="similarity">
    <text evidence="2">Belongs to the MLO family.</text>
</comment>
<dbReference type="InterPro" id="IPR004326">
    <property type="entry name" value="Mlo"/>
</dbReference>
<keyword evidence="5" id="KW-1133">Transmembrane helix</keyword>
<sequence length="156" mass="17568">MGSSMKPTIFNEQVAAALKKWHQTAKKQIKQSKIINSTSTPMSTSTPISRGMSPVHLLNGHHYKSEMNHWEIHEESTSPTRFHHQQIEPELGHDSQLPQHEINIIGSPRDFSFHKPGVLLISIVISQNYSSLSADEGLSGTDGPSEPPKRHRRRHL</sequence>
<gene>
    <name evidence="9" type="ORF">RD792_010334</name>
</gene>
<protein>
    <recommendedName>
        <fullName evidence="11">MLO-like protein 6</fullName>
    </recommendedName>
</protein>
<evidence type="ECO:0000313" key="10">
    <source>
        <dbReference type="Proteomes" id="UP001291926"/>
    </source>
</evidence>
<name>A0ABR0D1K0_9LAMI</name>
<proteinExistence type="inferred from homology"/>
<dbReference type="Pfam" id="PF03094">
    <property type="entry name" value="Mlo"/>
    <property type="match status" value="1"/>
</dbReference>
<comment type="subcellular location">
    <subcellularLocation>
        <location evidence="1">Membrane</location>
        <topology evidence="1">Multi-pass membrane protein</topology>
    </subcellularLocation>
</comment>
<reference evidence="9 10" key="1">
    <citation type="journal article" date="2023" name="bioRxiv">
        <title>Genome report: Whole genome sequence and annotation of Penstemon davidsonii.</title>
        <authorList>
            <person name="Ostevik K.L."/>
            <person name="Alabady M."/>
            <person name="Zhang M."/>
            <person name="Rausher M.D."/>
        </authorList>
    </citation>
    <scope>NUCLEOTIDE SEQUENCE [LARGE SCALE GENOMIC DNA]</scope>
    <source>
        <strain evidence="9">DNT005</strain>
        <tissue evidence="9">Whole leaf</tissue>
    </source>
</reference>
<keyword evidence="10" id="KW-1185">Reference proteome</keyword>
<accession>A0ABR0D1K0</accession>